<dbReference type="AlphaFoldDB" id="Q75B69"/>
<gene>
    <name evidence="1" type="ORF">AGOS_ADL297W</name>
</gene>
<dbReference type="FunCoup" id="Q75B69">
    <property type="interactions" value="65"/>
</dbReference>
<dbReference type="eggNOG" id="ENOG502S7IR">
    <property type="taxonomic scope" value="Eukaryota"/>
</dbReference>
<dbReference type="OMA" id="YKQSTNF"/>
<proteinExistence type="predicted"/>
<sequence length="89" mass="9871">MQTLYKLKNQSQFQSSESTGSTGSFLASAPVELTTVNGYNDFLKSHKSKRTSTLFNDDCSRGYVMMDDKVLATITGEARDYLLELFGSP</sequence>
<dbReference type="KEGG" id="ago:AGOS_ADL297W"/>
<dbReference type="Proteomes" id="UP000000591">
    <property type="component" value="Chromosome IV"/>
</dbReference>
<dbReference type="InParanoid" id="Q75B69"/>
<accession>Q75B69</accession>
<organism evidence="1 2">
    <name type="scientific">Eremothecium gossypii (strain ATCC 10895 / CBS 109.51 / FGSC 9923 / NRRL Y-1056)</name>
    <name type="common">Yeast</name>
    <name type="synonym">Ashbya gossypii</name>
    <dbReference type="NCBI Taxonomy" id="284811"/>
    <lineage>
        <taxon>Eukaryota</taxon>
        <taxon>Fungi</taxon>
        <taxon>Dikarya</taxon>
        <taxon>Ascomycota</taxon>
        <taxon>Saccharomycotina</taxon>
        <taxon>Saccharomycetes</taxon>
        <taxon>Saccharomycetales</taxon>
        <taxon>Saccharomycetaceae</taxon>
        <taxon>Eremothecium</taxon>
    </lineage>
</organism>
<dbReference type="OrthoDB" id="3978317at2759"/>
<evidence type="ECO:0000313" key="2">
    <source>
        <dbReference type="Proteomes" id="UP000000591"/>
    </source>
</evidence>
<protein>
    <submittedName>
        <fullName evidence="1">ADL297Wp</fullName>
    </submittedName>
</protein>
<dbReference type="EMBL" id="AE016817">
    <property type="protein sequence ID" value="AAS51623.1"/>
    <property type="molecule type" value="Genomic_DNA"/>
</dbReference>
<dbReference type="HOGENOM" id="CLU_2484906_0_0_1"/>
<evidence type="ECO:0000313" key="1">
    <source>
        <dbReference type="EMBL" id="AAS51623.1"/>
    </source>
</evidence>
<dbReference type="RefSeq" id="NP_983799.1">
    <property type="nucleotide sequence ID" value="NM_209152.1"/>
</dbReference>
<name>Q75B69_EREGS</name>
<reference evidence="2" key="2">
    <citation type="journal article" date="2013" name="G3 (Bethesda)">
        <title>Genomes of Ashbya fungi isolated from insects reveal four mating-type loci, numerous translocations, lack of transposons, and distinct gene duplications.</title>
        <authorList>
            <person name="Dietrich F.S."/>
            <person name="Voegeli S."/>
            <person name="Kuo S."/>
            <person name="Philippsen P."/>
        </authorList>
    </citation>
    <scope>GENOME REANNOTATION</scope>
    <source>
        <strain evidence="2">ATCC 10895 / CBS 109.51 / FGSC 9923 / NRRL Y-1056</strain>
    </source>
</reference>
<dbReference type="GeneID" id="4619934"/>
<reference evidence="1 2" key="1">
    <citation type="journal article" date="2004" name="Science">
        <title>The Ashbya gossypii genome as a tool for mapping the ancient Saccharomyces cerevisiae genome.</title>
        <authorList>
            <person name="Dietrich F.S."/>
            <person name="Voegeli S."/>
            <person name="Brachat S."/>
            <person name="Lerch A."/>
            <person name="Gates K."/>
            <person name="Steiner S."/>
            <person name="Mohr C."/>
            <person name="Pohlmann R."/>
            <person name="Luedi P."/>
            <person name="Choi S."/>
            <person name="Wing R.A."/>
            <person name="Flavier A."/>
            <person name="Gaffney T.D."/>
            <person name="Philippsen P."/>
        </authorList>
    </citation>
    <scope>NUCLEOTIDE SEQUENCE [LARGE SCALE GENOMIC DNA]</scope>
    <source>
        <strain evidence="2">ATCC 10895 / CBS 109.51 / FGSC 9923 / NRRL Y-1056</strain>
    </source>
</reference>
<keyword evidence="2" id="KW-1185">Reference proteome</keyword>